<gene>
    <name evidence="2" type="ORF">AVDCRST_MAG41-2331</name>
</gene>
<feature type="compositionally biased region" description="Low complexity" evidence="1">
    <location>
        <begin position="14"/>
        <end position="34"/>
    </location>
</feature>
<reference evidence="2" key="1">
    <citation type="submission" date="2020-02" db="EMBL/GenBank/DDBJ databases">
        <authorList>
            <person name="Meier V. D."/>
        </authorList>
    </citation>
    <scope>NUCLEOTIDE SEQUENCE</scope>
    <source>
        <strain evidence="2">AVDCRST_MAG41</strain>
    </source>
</reference>
<evidence type="ECO:0000313" key="2">
    <source>
        <dbReference type="EMBL" id="CAA9260164.1"/>
    </source>
</evidence>
<protein>
    <submittedName>
        <fullName evidence="2">Uncharacterized protein</fullName>
    </submittedName>
</protein>
<feature type="non-terminal residue" evidence="2">
    <location>
        <position position="66"/>
    </location>
</feature>
<feature type="compositionally biased region" description="Low complexity" evidence="1">
    <location>
        <begin position="41"/>
        <end position="51"/>
    </location>
</feature>
<feature type="compositionally biased region" description="Polar residues" evidence="1">
    <location>
        <begin position="1"/>
        <end position="12"/>
    </location>
</feature>
<organism evidence="2">
    <name type="scientific">uncultured Mycobacteriales bacterium</name>
    <dbReference type="NCBI Taxonomy" id="581187"/>
    <lineage>
        <taxon>Bacteria</taxon>
        <taxon>Bacillati</taxon>
        <taxon>Actinomycetota</taxon>
        <taxon>Actinomycetes</taxon>
        <taxon>Mycobacteriales</taxon>
        <taxon>environmental samples</taxon>
    </lineage>
</organism>
<evidence type="ECO:0000256" key="1">
    <source>
        <dbReference type="SAM" id="MobiDB-lite"/>
    </source>
</evidence>
<dbReference type="EMBL" id="CADCTP010000216">
    <property type="protein sequence ID" value="CAA9260164.1"/>
    <property type="molecule type" value="Genomic_DNA"/>
</dbReference>
<feature type="non-terminal residue" evidence="2">
    <location>
        <position position="1"/>
    </location>
</feature>
<name>A0A6J4IV93_9ACTN</name>
<feature type="region of interest" description="Disordered" evidence="1">
    <location>
        <begin position="1"/>
        <end position="57"/>
    </location>
</feature>
<accession>A0A6J4IV93</accession>
<sequence>CTPTTTGGTWSCATRRSSSRSGRPTGNRRPAGRSPAPPAPARSASRTSVRSGPTCGRRACATCGGP</sequence>
<dbReference type="AlphaFoldDB" id="A0A6J4IV93"/>
<proteinExistence type="predicted"/>